<feature type="non-terminal residue" evidence="7">
    <location>
        <position position="213"/>
    </location>
</feature>
<protein>
    <submittedName>
        <fullName evidence="7">Tripartite motif-containing protein 16-like</fullName>
    </submittedName>
</protein>
<gene>
    <name evidence="7" type="ORF">JOB18_040315</name>
</gene>
<keyword evidence="2 4" id="KW-0863">Zinc-finger</keyword>
<organism evidence="7 8">
    <name type="scientific">Solea senegalensis</name>
    <name type="common">Senegalese sole</name>
    <dbReference type="NCBI Taxonomy" id="28829"/>
    <lineage>
        <taxon>Eukaryota</taxon>
        <taxon>Metazoa</taxon>
        <taxon>Chordata</taxon>
        <taxon>Craniata</taxon>
        <taxon>Vertebrata</taxon>
        <taxon>Euteleostomi</taxon>
        <taxon>Actinopterygii</taxon>
        <taxon>Neopterygii</taxon>
        <taxon>Teleostei</taxon>
        <taxon>Neoteleostei</taxon>
        <taxon>Acanthomorphata</taxon>
        <taxon>Carangaria</taxon>
        <taxon>Pleuronectiformes</taxon>
        <taxon>Pleuronectoidei</taxon>
        <taxon>Soleidae</taxon>
        <taxon>Solea</taxon>
    </lineage>
</organism>
<feature type="non-terminal residue" evidence="7">
    <location>
        <position position="1"/>
    </location>
</feature>
<dbReference type="EMBL" id="JAGKHQ010000001">
    <property type="protein sequence ID" value="KAG7526443.1"/>
    <property type="molecule type" value="Genomic_DNA"/>
</dbReference>
<comment type="caution">
    <text evidence="7">The sequence shown here is derived from an EMBL/GenBank/DDBJ whole genome shotgun (WGS) entry which is preliminary data.</text>
</comment>
<evidence type="ECO:0000313" key="7">
    <source>
        <dbReference type="EMBL" id="KAG7526443.1"/>
    </source>
</evidence>
<keyword evidence="1" id="KW-0479">Metal-binding</keyword>
<dbReference type="SMART" id="SM00336">
    <property type="entry name" value="BBOX"/>
    <property type="match status" value="1"/>
</dbReference>
<feature type="domain" description="B box-type" evidence="6">
    <location>
        <begin position="146"/>
        <end position="186"/>
    </location>
</feature>
<dbReference type="Pfam" id="PF15227">
    <property type="entry name" value="zf-C3HC4_4"/>
    <property type="match status" value="1"/>
</dbReference>
<sequence>ALSQRVQLQHENFFCPICLELLKRPVTTPCGHNFCLDCIKTYWDGMTIYSCPQCRKTFMPRPELMKNTMLADLVEELKKTEVHTAPADHCYAGAEDVACDVCTGRKYKALKSCLVCLASYCEEHLQPHHQSPPFKKHKLVEPSKNLQEYICPLHDEVMKMFCRTDQQCICYLCSVEEHKDHDAVSAAAERTLRQRELELSLQQRLQDREEDEK</sequence>
<accession>A0AAV6TB90</accession>
<dbReference type="Pfam" id="PF00643">
    <property type="entry name" value="zf-B_box"/>
    <property type="match status" value="1"/>
</dbReference>
<keyword evidence="3" id="KW-0862">Zinc</keyword>
<dbReference type="PROSITE" id="PS50089">
    <property type="entry name" value="ZF_RING_2"/>
    <property type="match status" value="1"/>
</dbReference>
<name>A0AAV6TB90_SOLSE</name>
<evidence type="ECO:0000259" key="5">
    <source>
        <dbReference type="PROSITE" id="PS50089"/>
    </source>
</evidence>
<evidence type="ECO:0000256" key="3">
    <source>
        <dbReference type="ARBA" id="ARBA00022833"/>
    </source>
</evidence>
<evidence type="ECO:0000313" key="8">
    <source>
        <dbReference type="Proteomes" id="UP000693946"/>
    </source>
</evidence>
<dbReference type="CDD" id="cd19769">
    <property type="entry name" value="Bbox2_TRIM16-like"/>
    <property type="match status" value="1"/>
</dbReference>
<dbReference type="PROSITE" id="PS00518">
    <property type="entry name" value="ZF_RING_1"/>
    <property type="match status" value="1"/>
</dbReference>
<dbReference type="PANTHER" id="PTHR25465:SF5">
    <property type="entry name" value="E3 UBIQUITIN_ISG15 LIGASE TRIM25-RELATED"/>
    <property type="match status" value="1"/>
</dbReference>
<dbReference type="AlphaFoldDB" id="A0AAV6TB90"/>
<dbReference type="InterPro" id="IPR017907">
    <property type="entry name" value="Znf_RING_CS"/>
</dbReference>
<evidence type="ECO:0000256" key="2">
    <source>
        <dbReference type="ARBA" id="ARBA00022771"/>
    </source>
</evidence>
<dbReference type="InterPro" id="IPR051051">
    <property type="entry name" value="E3_ubiq-ligase_TRIM/RNF"/>
</dbReference>
<evidence type="ECO:0000256" key="4">
    <source>
        <dbReference type="PROSITE-ProRule" id="PRU00024"/>
    </source>
</evidence>
<dbReference type="InterPro" id="IPR001841">
    <property type="entry name" value="Znf_RING"/>
</dbReference>
<dbReference type="PANTHER" id="PTHR25465">
    <property type="entry name" value="B-BOX DOMAIN CONTAINING"/>
    <property type="match status" value="1"/>
</dbReference>
<dbReference type="SMART" id="SM00184">
    <property type="entry name" value="RING"/>
    <property type="match status" value="1"/>
</dbReference>
<dbReference type="GO" id="GO:0008270">
    <property type="term" value="F:zinc ion binding"/>
    <property type="evidence" value="ECO:0007669"/>
    <property type="project" value="UniProtKB-KW"/>
</dbReference>
<dbReference type="PROSITE" id="PS50119">
    <property type="entry name" value="ZF_BBOX"/>
    <property type="match status" value="1"/>
</dbReference>
<feature type="domain" description="RING-type" evidence="5">
    <location>
        <begin position="15"/>
        <end position="55"/>
    </location>
</feature>
<evidence type="ECO:0000256" key="1">
    <source>
        <dbReference type="ARBA" id="ARBA00022723"/>
    </source>
</evidence>
<proteinExistence type="predicted"/>
<dbReference type="Proteomes" id="UP000693946">
    <property type="component" value="Linkage Group LG1"/>
</dbReference>
<reference evidence="7 8" key="1">
    <citation type="journal article" date="2021" name="Sci. Rep.">
        <title>Chromosome anchoring in Senegalese sole (Solea senegalensis) reveals sex-associated markers and genome rearrangements in flatfish.</title>
        <authorList>
            <person name="Guerrero-Cozar I."/>
            <person name="Gomez-Garrido J."/>
            <person name="Berbel C."/>
            <person name="Martinez-Blanch J.F."/>
            <person name="Alioto T."/>
            <person name="Claros M.G."/>
            <person name="Gagnaire P.A."/>
            <person name="Manchado M."/>
        </authorList>
    </citation>
    <scope>NUCLEOTIDE SEQUENCE [LARGE SCALE GENOMIC DNA]</scope>
    <source>
        <strain evidence="7">Sse05_10M</strain>
    </source>
</reference>
<evidence type="ECO:0000259" key="6">
    <source>
        <dbReference type="PROSITE" id="PS50119"/>
    </source>
</evidence>
<keyword evidence="8" id="KW-1185">Reference proteome</keyword>
<dbReference type="InterPro" id="IPR000315">
    <property type="entry name" value="Znf_B-box"/>
</dbReference>